<dbReference type="AlphaFoldDB" id="A0A0A9DUX1"/>
<dbReference type="EMBL" id="GBRH01222317">
    <property type="protein sequence ID" value="JAD75578.1"/>
    <property type="molecule type" value="Transcribed_RNA"/>
</dbReference>
<evidence type="ECO:0000313" key="1">
    <source>
        <dbReference type="EMBL" id="JAD90493.1"/>
    </source>
</evidence>
<protein>
    <submittedName>
        <fullName evidence="1">Uncharacterized protein</fullName>
    </submittedName>
</protein>
<sequence>MFGDMAADSSMSMPMPFFHQGQGLSYSSLYSHHHHHHMLSFQSNPDPALTPPASRLLPATTTSFLPSSSANVPTPSSLPNYNFITGSPADWMAHELATLEEGLIRYAHEPNTIKYIKIAAMLPTRTIRDVALRCWWTPV</sequence>
<organism evidence="1">
    <name type="scientific">Arundo donax</name>
    <name type="common">Giant reed</name>
    <name type="synonym">Donax arundinaceus</name>
    <dbReference type="NCBI Taxonomy" id="35708"/>
    <lineage>
        <taxon>Eukaryota</taxon>
        <taxon>Viridiplantae</taxon>
        <taxon>Streptophyta</taxon>
        <taxon>Embryophyta</taxon>
        <taxon>Tracheophyta</taxon>
        <taxon>Spermatophyta</taxon>
        <taxon>Magnoliopsida</taxon>
        <taxon>Liliopsida</taxon>
        <taxon>Poales</taxon>
        <taxon>Poaceae</taxon>
        <taxon>PACMAD clade</taxon>
        <taxon>Arundinoideae</taxon>
        <taxon>Arundineae</taxon>
        <taxon>Arundo</taxon>
    </lineage>
</organism>
<reference evidence="1" key="1">
    <citation type="submission" date="2014-09" db="EMBL/GenBank/DDBJ databases">
        <authorList>
            <person name="Magalhaes I.L.F."/>
            <person name="Oliveira U."/>
            <person name="Santos F.R."/>
            <person name="Vidigal T.H.D.A."/>
            <person name="Brescovit A.D."/>
            <person name="Santos A.J."/>
        </authorList>
    </citation>
    <scope>NUCLEOTIDE SEQUENCE</scope>
    <source>
        <tissue evidence="1">Shoot tissue taken approximately 20 cm above the soil surface</tissue>
    </source>
</reference>
<name>A0A0A9DUX1_ARUDO</name>
<dbReference type="EMBL" id="GBRH01207402">
    <property type="protein sequence ID" value="JAD90493.1"/>
    <property type="molecule type" value="Transcribed_RNA"/>
</dbReference>
<reference evidence="1" key="2">
    <citation type="journal article" date="2015" name="Data Brief">
        <title>Shoot transcriptome of the giant reed, Arundo donax.</title>
        <authorList>
            <person name="Barrero R.A."/>
            <person name="Guerrero F.D."/>
            <person name="Moolhuijzen P."/>
            <person name="Goolsby J.A."/>
            <person name="Tidwell J."/>
            <person name="Bellgard S.E."/>
            <person name="Bellgard M.I."/>
        </authorList>
    </citation>
    <scope>NUCLEOTIDE SEQUENCE</scope>
    <source>
        <tissue evidence="1">Shoot tissue taken approximately 20 cm above the soil surface</tissue>
    </source>
</reference>
<dbReference type="PANTHER" id="PTHR14000:SF38">
    <property type="entry name" value="OS08G0100800 PROTEIN"/>
    <property type="match status" value="1"/>
</dbReference>
<proteinExistence type="predicted"/>
<dbReference type="PANTHER" id="PTHR14000">
    <property type="entry name" value="FINGER CCCH DOMAIN PROTEIN, PUTATIVE (DUF3755)-RELATED"/>
    <property type="match status" value="1"/>
</dbReference>
<accession>A0A0A9DUX1</accession>